<reference evidence="1 2" key="1">
    <citation type="submission" date="2016-06" db="EMBL/GenBank/DDBJ databases">
        <title>First insights into the genetic diversity and population structure of in the Bacillus cereus group bacteria from diverse marine environments.</title>
        <authorList>
            <person name="Liu Y."/>
            <person name="Lai Q."/>
            <person name="Shao Z."/>
        </authorList>
    </citation>
    <scope>NUCLEOTIDE SEQUENCE [LARGE SCALE GENOMIC DNA]</scope>
    <source>
        <strain evidence="1 2">N35-10-2</strain>
    </source>
</reference>
<proteinExistence type="predicted"/>
<sequence>MKEIESVKKFRSILRESQYRLLIARIATHYLKEKAGSKSDLHKEVNKVLISQQLEPVSFSVIRNNLYPQNESNT</sequence>
<dbReference type="RefSeq" id="WP_071758276.1">
    <property type="nucleotide sequence ID" value="NZ_CBCSIO010000016.1"/>
</dbReference>
<dbReference type="Proteomes" id="UP000181873">
    <property type="component" value="Unassembled WGS sequence"/>
</dbReference>
<comment type="caution">
    <text evidence="1">The sequence shown here is derived from an EMBL/GenBank/DDBJ whole genome shotgun (WGS) entry which is preliminary data.</text>
</comment>
<evidence type="ECO:0000313" key="1">
    <source>
        <dbReference type="EMBL" id="OJD63641.1"/>
    </source>
</evidence>
<evidence type="ECO:0000313" key="2">
    <source>
        <dbReference type="Proteomes" id="UP000181873"/>
    </source>
</evidence>
<evidence type="ECO:0008006" key="3">
    <source>
        <dbReference type="Google" id="ProtNLM"/>
    </source>
</evidence>
<dbReference type="EMBL" id="MAOE01000090">
    <property type="protein sequence ID" value="OJD63641.1"/>
    <property type="molecule type" value="Genomic_DNA"/>
</dbReference>
<gene>
    <name evidence="1" type="ORF">BAU25_12490</name>
</gene>
<dbReference type="AlphaFoldDB" id="A0A1J9TCF6"/>
<protein>
    <recommendedName>
        <fullName evidence="3">Transcriptional regulator</fullName>
    </recommendedName>
</protein>
<accession>A0A1J9TCF6</accession>
<name>A0A1J9TCF6_9BACI</name>
<organism evidence="1 2">
    <name type="scientific">Bacillus albus</name>
    <dbReference type="NCBI Taxonomy" id="2026189"/>
    <lineage>
        <taxon>Bacteria</taxon>
        <taxon>Bacillati</taxon>
        <taxon>Bacillota</taxon>
        <taxon>Bacilli</taxon>
        <taxon>Bacillales</taxon>
        <taxon>Bacillaceae</taxon>
        <taxon>Bacillus</taxon>
        <taxon>Bacillus cereus group</taxon>
    </lineage>
</organism>